<accession>A0A1M7S7F9</accession>
<evidence type="ECO:0000313" key="8">
    <source>
        <dbReference type="EMBL" id="SHN54609.1"/>
    </source>
</evidence>
<comment type="cofactor">
    <cofactor evidence="1">
        <name>Mn(2+)</name>
        <dbReference type="ChEBI" id="CHEBI:29035"/>
    </cofactor>
</comment>
<dbReference type="Proteomes" id="UP000184207">
    <property type="component" value="Unassembled WGS sequence"/>
</dbReference>
<dbReference type="InterPro" id="IPR045121">
    <property type="entry name" value="CoAse"/>
</dbReference>
<dbReference type="RefSeq" id="WP_245789479.1">
    <property type="nucleotide sequence ID" value="NZ_FRDJ01000002.1"/>
</dbReference>
<keyword evidence="4" id="KW-0378">Hydrolase</keyword>
<name>A0A1M7S7F9_FERGO</name>
<dbReference type="PANTHER" id="PTHR12992:SF11">
    <property type="entry name" value="MITOCHONDRIAL COENZYME A DIPHOSPHATASE NUDT8"/>
    <property type="match status" value="1"/>
</dbReference>
<evidence type="ECO:0000313" key="9">
    <source>
        <dbReference type="Proteomes" id="UP000184207"/>
    </source>
</evidence>
<dbReference type="PROSITE" id="PS51462">
    <property type="entry name" value="NUDIX"/>
    <property type="match status" value="1"/>
</dbReference>
<dbReference type="AlphaFoldDB" id="A0A1M7S7F9"/>
<dbReference type="Pfam" id="PF00293">
    <property type="entry name" value="NUDIX"/>
    <property type="match status" value="1"/>
</dbReference>
<dbReference type="SUPFAM" id="SSF55811">
    <property type="entry name" value="Nudix"/>
    <property type="match status" value="1"/>
</dbReference>
<keyword evidence="6" id="KW-0464">Manganese</keyword>
<dbReference type="CDD" id="cd03426">
    <property type="entry name" value="NUDIX_CoAse_Nudt7"/>
    <property type="match status" value="1"/>
</dbReference>
<reference evidence="9" key="1">
    <citation type="submission" date="2016-12" db="EMBL/GenBank/DDBJ databases">
        <authorList>
            <person name="Varghese N."/>
            <person name="Submissions S."/>
        </authorList>
    </citation>
    <scope>NUCLEOTIDE SEQUENCE [LARGE SCALE GENOMIC DNA]</scope>
    <source>
        <strain evidence="9">DSM 13020</strain>
    </source>
</reference>
<dbReference type="Gene3D" id="3.90.79.10">
    <property type="entry name" value="Nucleoside Triphosphate Pyrophosphohydrolase"/>
    <property type="match status" value="1"/>
</dbReference>
<proteinExistence type="predicted"/>
<evidence type="ECO:0000256" key="2">
    <source>
        <dbReference type="ARBA" id="ARBA00001946"/>
    </source>
</evidence>
<dbReference type="InterPro" id="IPR015797">
    <property type="entry name" value="NUDIX_hydrolase-like_dom_sf"/>
</dbReference>
<evidence type="ECO:0000256" key="4">
    <source>
        <dbReference type="ARBA" id="ARBA00022801"/>
    </source>
</evidence>
<dbReference type="PROSITE" id="PS00893">
    <property type="entry name" value="NUDIX_BOX"/>
    <property type="match status" value="1"/>
</dbReference>
<evidence type="ECO:0000256" key="5">
    <source>
        <dbReference type="ARBA" id="ARBA00022842"/>
    </source>
</evidence>
<evidence type="ECO:0000256" key="6">
    <source>
        <dbReference type="ARBA" id="ARBA00023211"/>
    </source>
</evidence>
<evidence type="ECO:0000259" key="7">
    <source>
        <dbReference type="PROSITE" id="PS51462"/>
    </source>
</evidence>
<organism evidence="8 9">
    <name type="scientific">Fervidobacterium gondwanense DSM 13020</name>
    <dbReference type="NCBI Taxonomy" id="1121883"/>
    <lineage>
        <taxon>Bacteria</taxon>
        <taxon>Thermotogati</taxon>
        <taxon>Thermotogota</taxon>
        <taxon>Thermotogae</taxon>
        <taxon>Thermotogales</taxon>
        <taxon>Fervidobacteriaceae</taxon>
        <taxon>Fervidobacterium</taxon>
    </lineage>
</organism>
<dbReference type="InterPro" id="IPR000086">
    <property type="entry name" value="NUDIX_hydrolase_dom"/>
</dbReference>
<dbReference type="STRING" id="1121883.SAMN02745226_00630"/>
<keyword evidence="9" id="KW-1185">Reference proteome</keyword>
<evidence type="ECO:0000256" key="1">
    <source>
        <dbReference type="ARBA" id="ARBA00001936"/>
    </source>
</evidence>
<dbReference type="GO" id="GO:0010945">
    <property type="term" value="F:coenzyme A diphosphatase activity"/>
    <property type="evidence" value="ECO:0007669"/>
    <property type="project" value="InterPro"/>
</dbReference>
<sequence length="186" mass="21789">MGETLRFLGEFSYYAVAVPVYRDSFLFEVRAENISQPLEVSFPGGRIEEYETPKDAALRELREELGITNCKLIRDLEPLITPFNTVIFPFLVSLEIDELKINHEEVKETFFAPIDNFGEPYAVGYVDVDLRPREDFPFSLILYGEDYPWKKGIYKVLFYKYNNYVIWGLTARIAQRAYEVLRKSEI</sequence>
<comment type="cofactor">
    <cofactor evidence="2">
        <name>Mg(2+)</name>
        <dbReference type="ChEBI" id="CHEBI:18420"/>
    </cofactor>
</comment>
<keyword evidence="5" id="KW-0460">Magnesium</keyword>
<dbReference type="EMBL" id="FRDJ01000002">
    <property type="protein sequence ID" value="SHN54609.1"/>
    <property type="molecule type" value="Genomic_DNA"/>
</dbReference>
<evidence type="ECO:0000256" key="3">
    <source>
        <dbReference type="ARBA" id="ARBA00022723"/>
    </source>
</evidence>
<dbReference type="GO" id="GO:0046872">
    <property type="term" value="F:metal ion binding"/>
    <property type="evidence" value="ECO:0007669"/>
    <property type="project" value="UniProtKB-KW"/>
</dbReference>
<dbReference type="PANTHER" id="PTHR12992">
    <property type="entry name" value="NUDIX HYDROLASE"/>
    <property type="match status" value="1"/>
</dbReference>
<gene>
    <name evidence="8" type="ORF">SAMN02745226_00630</name>
</gene>
<protein>
    <submittedName>
        <fullName evidence="8">NUDIX domain-containing protein</fullName>
    </submittedName>
</protein>
<feature type="domain" description="Nudix hydrolase" evidence="7">
    <location>
        <begin position="11"/>
        <end position="134"/>
    </location>
</feature>
<keyword evidence="3" id="KW-0479">Metal-binding</keyword>
<dbReference type="InterPro" id="IPR020084">
    <property type="entry name" value="NUDIX_hydrolase_CS"/>
</dbReference>